<comment type="caution">
    <text evidence="2">The sequence shown here is derived from an EMBL/GenBank/DDBJ whole genome shotgun (WGS) entry which is preliminary data.</text>
</comment>
<sequence>MKAVVNEAAVHGKEVSCDLIYSSTVHALDAAKMGVKWFEHASGIIQAMYPGWQIRSDENSWNEVDWYEPNSSKIREVCEVLLEYDVILCPTLTLYDQQERLGNGWSPDHPIIQKTFENEALIQQWQRVSQYEAALLRTGKQTTLIKEISRIYASLGGRVVAGTDTPAGIWTFPGMALHRELELFVEAGFTELDAIRAATNRAAASLNRQDLGVIKEGAVADMIILTENPLLDIKATQQIKLIIKGGETYSAEDLFQAIPTQEEAEQAFKHFLNEYEKTHRDLTD</sequence>
<evidence type="ECO:0000259" key="1">
    <source>
        <dbReference type="Pfam" id="PF01979"/>
    </source>
</evidence>
<organism evidence="2 3">
    <name type="scientific">Alkalicoccobacillus plakortidis</name>
    <dbReference type="NCBI Taxonomy" id="444060"/>
    <lineage>
        <taxon>Bacteria</taxon>
        <taxon>Bacillati</taxon>
        <taxon>Bacillota</taxon>
        <taxon>Bacilli</taxon>
        <taxon>Bacillales</taxon>
        <taxon>Bacillaceae</taxon>
        <taxon>Alkalicoccobacillus</taxon>
    </lineage>
</organism>
<reference evidence="2" key="1">
    <citation type="submission" date="2022-06" db="EMBL/GenBank/DDBJ databases">
        <title>Alkalicoccobacillus porphyridii sp. nov., isolated from a marine red alga, Porphyridium purpureum and reclassification of Shouchella plakortidis and Shouchella gibsonii as Alkalicoccobacillus plakortidis comb. nov. and Alkalicoccobacillus gibsonii comb. nov.</title>
        <authorList>
            <person name="Kim K.H."/>
            <person name="Lee J.K."/>
            <person name="Han D.M."/>
            <person name="Baek J.H."/>
            <person name="Jeon C.O."/>
        </authorList>
    </citation>
    <scope>NUCLEOTIDE SEQUENCE</scope>
    <source>
        <strain evidence="2">DSM 19153</strain>
    </source>
</reference>
<dbReference type="PANTHER" id="PTHR43135:SF3">
    <property type="entry name" value="ALPHA-D-RIBOSE 1-METHYLPHOSPHONATE 5-TRIPHOSPHATE DIPHOSPHATASE"/>
    <property type="match status" value="1"/>
</dbReference>
<dbReference type="EMBL" id="JAMQJY010000001">
    <property type="protein sequence ID" value="MCM2675677.1"/>
    <property type="molecule type" value="Genomic_DNA"/>
</dbReference>
<dbReference type="InterPro" id="IPR011059">
    <property type="entry name" value="Metal-dep_hydrolase_composite"/>
</dbReference>
<evidence type="ECO:0000313" key="2">
    <source>
        <dbReference type="EMBL" id="MCM2675677.1"/>
    </source>
</evidence>
<evidence type="ECO:0000313" key="3">
    <source>
        <dbReference type="Proteomes" id="UP001203665"/>
    </source>
</evidence>
<gene>
    <name evidence="2" type="ORF">NDM98_09345</name>
</gene>
<dbReference type="PANTHER" id="PTHR43135">
    <property type="entry name" value="ALPHA-D-RIBOSE 1-METHYLPHOSPHONATE 5-TRIPHOSPHATE DIPHOSPHATASE"/>
    <property type="match status" value="1"/>
</dbReference>
<dbReference type="InterPro" id="IPR032466">
    <property type="entry name" value="Metal_Hydrolase"/>
</dbReference>
<feature type="domain" description="Amidohydrolase-related" evidence="1">
    <location>
        <begin position="151"/>
        <end position="245"/>
    </location>
</feature>
<protein>
    <submittedName>
        <fullName evidence="2">Amidohydrolase family protein</fullName>
    </submittedName>
</protein>
<dbReference type="RefSeq" id="WP_251606697.1">
    <property type="nucleotide sequence ID" value="NZ_JAMQJY010000001.1"/>
</dbReference>
<dbReference type="Pfam" id="PF01979">
    <property type="entry name" value="Amidohydro_1"/>
    <property type="match status" value="1"/>
</dbReference>
<name>A0ABT0XIF1_9BACI</name>
<dbReference type="SUPFAM" id="SSF51556">
    <property type="entry name" value="Metallo-dependent hydrolases"/>
    <property type="match status" value="1"/>
</dbReference>
<proteinExistence type="predicted"/>
<dbReference type="Gene3D" id="2.30.40.10">
    <property type="entry name" value="Urease, subunit C, domain 1"/>
    <property type="match status" value="1"/>
</dbReference>
<accession>A0ABT0XIF1</accession>
<dbReference type="Proteomes" id="UP001203665">
    <property type="component" value="Unassembled WGS sequence"/>
</dbReference>
<dbReference type="InterPro" id="IPR051781">
    <property type="entry name" value="Metallo-dep_Hydrolase"/>
</dbReference>
<dbReference type="Gene3D" id="3.20.20.140">
    <property type="entry name" value="Metal-dependent hydrolases"/>
    <property type="match status" value="1"/>
</dbReference>
<keyword evidence="3" id="KW-1185">Reference proteome</keyword>
<dbReference type="InterPro" id="IPR006680">
    <property type="entry name" value="Amidohydro-rel"/>
</dbReference>